<dbReference type="GO" id="GO:0043916">
    <property type="term" value="F:DNA-7-methylguanine glycosylase activity"/>
    <property type="evidence" value="ECO:0007669"/>
    <property type="project" value="TreeGrafter"/>
</dbReference>
<dbReference type="Gene3D" id="1.10.1670.10">
    <property type="entry name" value="Helix-hairpin-Helix base-excision DNA repair enzymes (C-terminal)"/>
    <property type="match status" value="1"/>
</dbReference>
<organism evidence="6 7">
    <name type="scientific">Candidatus Thiomargarita nelsonii</name>
    <dbReference type="NCBI Taxonomy" id="1003181"/>
    <lineage>
        <taxon>Bacteria</taxon>
        <taxon>Pseudomonadati</taxon>
        <taxon>Pseudomonadota</taxon>
        <taxon>Gammaproteobacteria</taxon>
        <taxon>Thiotrichales</taxon>
        <taxon>Thiotrichaceae</taxon>
        <taxon>Thiomargarita</taxon>
    </lineage>
</organism>
<dbReference type="InterPro" id="IPR011257">
    <property type="entry name" value="DNA_glycosylase"/>
</dbReference>
<keyword evidence="4" id="KW-0234">DNA repair</keyword>
<dbReference type="Gene3D" id="3.30.310.20">
    <property type="entry name" value="DNA-3-methyladenine glycosylase AlkA, N-terminal domain"/>
    <property type="match status" value="1"/>
</dbReference>
<evidence type="ECO:0000259" key="5">
    <source>
        <dbReference type="SMART" id="SM00478"/>
    </source>
</evidence>
<dbReference type="CDD" id="cd00056">
    <property type="entry name" value="ENDO3c"/>
    <property type="match status" value="1"/>
</dbReference>
<dbReference type="GO" id="GO:0032131">
    <property type="term" value="F:alkylated DNA binding"/>
    <property type="evidence" value="ECO:0007669"/>
    <property type="project" value="TreeGrafter"/>
</dbReference>
<dbReference type="InterPro" id="IPR051912">
    <property type="entry name" value="Alkylbase_DNA_Glycosylase/TA"/>
</dbReference>
<keyword evidence="3" id="KW-0227">DNA damage</keyword>
<dbReference type="SMART" id="SM00478">
    <property type="entry name" value="ENDO3c"/>
    <property type="match status" value="1"/>
</dbReference>
<dbReference type="SUPFAM" id="SSF48150">
    <property type="entry name" value="DNA-glycosylase"/>
    <property type="match status" value="1"/>
</dbReference>
<name>A0A4E0QN36_9GAMM</name>
<evidence type="ECO:0000313" key="6">
    <source>
        <dbReference type="EMBL" id="TGO02789.1"/>
    </source>
</evidence>
<dbReference type="AlphaFoldDB" id="A0A4E0QN36"/>
<dbReference type="InterPro" id="IPR003265">
    <property type="entry name" value="HhH-GPD_domain"/>
</dbReference>
<reference evidence="6 7" key="1">
    <citation type="journal article" date="2016" name="Front. Microbiol.">
        <title>Single-Cell (Meta-)Genomics of a Dimorphic Candidatus Thiomargarita nelsonii Reveals Genomic Plasticity.</title>
        <authorList>
            <person name="Flood B.E."/>
            <person name="Fliss P."/>
            <person name="Jones D.S."/>
            <person name="Dick G.J."/>
            <person name="Jain S."/>
            <person name="Kaster A.K."/>
            <person name="Winkel M."/>
            <person name="Mussmann M."/>
            <person name="Bailey J."/>
        </authorList>
    </citation>
    <scope>NUCLEOTIDE SEQUENCE [LARGE SCALE GENOMIC DNA]</scope>
    <source>
        <strain evidence="6">Hydrate Ridge</strain>
    </source>
</reference>
<dbReference type="EMBL" id="JSZA02000077">
    <property type="protein sequence ID" value="TGO02789.1"/>
    <property type="molecule type" value="Genomic_DNA"/>
</dbReference>
<keyword evidence="7" id="KW-1185">Reference proteome</keyword>
<dbReference type="InterPro" id="IPR023170">
    <property type="entry name" value="HhH_base_excis_C"/>
</dbReference>
<dbReference type="GO" id="GO:0032993">
    <property type="term" value="C:protein-DNA complex"/>
    <property type="evidence" value="ECO:0007669"/>
    <property type="project" value="TreeGrafter"/>
</dbReference>
<dbReference type="PANTHER" id="PTHR43003:SF13">
    <property type="entry name" value="DNA-3-METHYLADENINE GLYCOSYLASE 2"/>
    <property type="match status" value="1"/>
</dbReference>
<comment type="catalytic activity">
    <reaction evidence="1">
        <text>Hydrolysis of alkylated DNA, releasing 3-methyladenine, 3-methylguanine, 7-methylguanine and 7-methyladenine.</text>
        <dbReference type="EC" id="3.2.2.21"/>
    </reaction>
</comment>
<accession>A0A4E0QN36</accession>
<dbReference type="InterPro" id="IPR037046">
    <property type="entry name" value="AlkA_N_sf"/>
</dbReference>
<dbReference type="Gene3D" id="1.10.340.30">
    <property type="entry name" value="Hypothetical protein, domain 2"/>
    <property type="match status" value="1"/>
</dbReference>
<dbReference type="GO" id="GO:0006307">
    <property type="term" value="P:DNA alkylation repair"/>
    <property type="evidence" value="ECO:0007669"/>
    <property type="project" value="TreeGrafter"/>
</dbReference>
<dbReference type="Pfam" id="PF06029">
    <property type="entry name" value="AlkA_N"/>
    <property type="match status" value="1"/>
</dbReference>
<comment type="caution">
    <text evidence="6">The sequence shown here is derived from an EMBL/GenBank/DDBJ whole genome shotgun (WGS) entry which is preliminary data.</text>
</comment>
<evidence type="ECO:0000256" key="2">
    <source>
        <dbReference type="ARBA" id="ARBA00012000"/>
    </source>
</evidence>
<protein>
    <recommendedName>
        <fullName evidence="2">DNA-3-methyladenine glycosylase II</fullName>
        <ecNumber evidence="2">3.2.2.21</ecNumber>
    </recommendedName>
</protein>
<dbReference type="Pfam" id="PF00730">
    <property type="entry name" value="HhH-GPD"/>
    <property type="match status" value="1"/>
</dbReference>
<dbReference type="Proteomes" id="UP000030428">
    <property type="component" value="Unassembled WGS sequence"/>
</dbReference>
<dbReference type="GO" id="GO:0008725">
    <property type="term" value="F:DNA-3-methyladenine glycosylase activity"/>
    <property type="evidence" value="ECO:0007669"/>
    <property type="project" value="TreeGrafter"/>
</dbReference>
<dbReference type="GO" id="GO:0006285">
    <property type="term" value="P:base-excision repair, AP site formation"/>
    <property type="evidence" value="ECO:0007669"/>
    <property type="project" value="TreeGrafter"/>
</dbReference>
<gene>
    <name evidence="6" type="ORF">PN36_19035</name>
</gene>
<evidence type="ECO:0000313" key="7">
    <source>
        <dbReference type="Proteomes" id="UP000030428"/>
    </source>
</evidence>
<dbReference type="EC" id="3.2.2.21" evidence="2"/>
<dbReference type="InterPro" id="IPR010316">
    <property type="entry name" value="AlkA_N"/>
</dbReference>
<evidence type="ECO:0000256" key="3">
    <source>
        <dbReference type="ARBA" id="ARBA00022763"/>
    </source>
</evidence>
<dbReference type="PANTHER" id="PTHR43003">
    <property type="entry name" value="DNA-3-METHYLADENINE GLYCOSYLASE"/>
    <property type="match status" value="1"/>
</dbReference>
<proteinExistence type="predicted"/>
<sequence length="220" mass="24496">MDKPLAIPEIIVRVQHQFDLFANPKLIYSVFKDDSKLQSLIKNNPGVRVPGCWDGYELSIRAIAGQQVSVQAASTVTSRIAAEFGETVAINSELKYLFPSPEKLANAQPECFSMPRARAQSIIDFSQAIVDGKIAMDSVQSASLFIDRIQKIKGIGPWTANYIAMRHLKYIDAFPQADLGLLKALNLSGKNGKKHLLEYASHWKPFRSYATFLLWNSLAP</sequence>
<evidence type="ECO:0000256" key="4">
    <source>
        <dbReference type="ARBA" id="ARBA00023204"/>
    </source>
</evidence>
<feature type="domain" description="HhH-GPD" evidence="5">
    <location>
        <begin position="64"/>
        <end position="219"/>
    </location>
</feature>
<evidence type="ECO:0000256" key="1">
    <source>
        <dbReference type="ARBA" id="ARBA00000086"/>
    </source>
</evidence>
<dbReference type="GO" id="GO:0005737">
    <property type="term" value="C:cytoplasm"/>
    <property type="evidence" value="ECO:0007669"/>
    <property type="project" value="TreeGrafter"/>
</dbReference>